<protein>
    <recommendedName>
        <fullName evidence="2">L544-like nucleotidyltransferase domain-containing protein</fullName>
    </recommendedName>
</protein>
<proteinExistence type="predicted"/>
<dbReference type="AlphaFoldDB" id="A0A6C0HH40"/>
<dbReference type="EMBL" id="MN739952">
    <property type="protein sequence ID" value="QHT79700.1"/>
    <property type="molecule type" value="Genomic_DNA"/>
</dbReference>
<name>A0A6C0HH40_9ZZZZ</name>
<evidence type="ECO:0000259" key="2">
    <source>
        <dbReference type="Pfam" id="PF21655"/>
    </source>
</evidence>
<feature type="domain" description="L544-like nucleotidyltransferase" evidence="2">
    <location>
        <begin position="65"/>
        <end position="239"/>
    </location>
</feature>
<evidence type="ECO:0000256" key="1">
    <source>
        <dbReference type="SAM" id="MobiDB-lite"/>
    </source>
</evidence>
<feature type="region of interest" description="Disordered" evidence="1">
    <location>
        <begin position="1"/>
        <end position="25"/>
    </location>
</feature>
<evidence type="ECO:0000313" key="3">
    <source>
        <dbReference type="EMBL" id="QHT79700.1"/>
    </source>
</evidence>
<sequence length="433" mass="50208">MGKTKKTKKPIKRTKRTKTTKTTKTKKPAAAINLALTQTRPFTSLSVDTINAIHLITLDPLFPPKIVGSFKYVVHEYPADIDMFETYKSCCSIYTAKKEIAAKFKAMAQRIKDSQHIYLGDFKAGHDERYYIDIGHSKGSDILDYHPDKIRAAVLKIKAENLLTREESDLILSKIVEKPKLKEFYTLESLIKKKYVVRWTIDEMIKGKQTLPLGQEITLEDALTHKSIVKIDIWIYLNQRYIEMTNMFMLTYDDTKENTHYLSVKPEAYETSLMEDLQKYSNRSVNKYMKLAKRLWVYAVLKNNTKIMEALYPLFSSSASKMYQITGEIETIVNILEHIKHPLLSSIKANIEDWKTRLGTVMSDTLPTEVANGIYRKINTIIRRLNDNNNNKTFAITHLEELSDTLVIYINKYSKRYLNKHKLLKNNSIVLVE</sequence>
<accession>A0A6C0HH40</accession>
<dbReference type="Pfam" id="PF21655">
    <property type="entry name" value="L544_NTransf"/>
    <property type="match status" value="1"/>
</dbReference>
<organism evidence="3">
    <name type="scientific">viral metagenome</name>
    <dbReference type="NCBI Taxonomy" id="1070528"/>
    <lineage>
        <taxon>unclassified sequences</taxon>
        <taxon>metagenomes</taxon>
        <taxon>organismal metagenomes</taxon>
    </lineage>
</organism>
<reference evidence="3" key="1">
    <citation type="journal article" date="2020" name="Nature">
        <title>Giant virus diversity and host interactions through global metagenomics.</title>
        <authorList>
            <person name="Schulz F."/>
            <person name="Roux S."/>
            <person name="Paez-Espino D."/>
            <person name="Jungbluth S."/>
            <person name="Walsh D.A."/>
            <person name="Denef V.J."/>
            <person name="McMahon K.D."/>
            <person name="Konstantinidis K.T."/>
            <person name="Eloe-Fadrosh E.A."/>
            <person name="Kyrpides N.C."/>
            <person name="Woyke T."/>
        </authorList>
    </citation>
    <scope>NUCLEOTIDE SEQUENCE</scope>
    <source>
        <strain evidence="3">GVMAG-M-3300023184-101</strain>
    </source>
</reference>
<dbReference type="InterPro" id="IPR048543">
    <property type="entry name" value="L544-like_NTransf"/>
</dbReference>